<comment type="caution">
    <text evidence="1">The sequence shown here is derived from an EMBL/GenBank/DDBJ whole genome shotgun (WGS) entry which is preliminary data.</text>
</comment>
<accession>A0AC60PRZ3</accession>
<dbReference type="Proteomes" id="UP000805193">
    <property type="component" value="Unassembled WGS sequence"/>
</dbReference>
<organism evidence="1 2">
    <name type="scientific">Ixodes persulcatus</name>
    <name type="common">Taiga tick</name>
    <dbReference type="NCBI Taxonomy" id="34615"/>
    <lineage>
        <taxon>Eukaryota</taxon>
        <taxon>Metazoa</taxon>
        <taxon>Ecdysozoa</taxon>
        <taxon>Arthropoda</taxon>
        <taxon>Chelicerata</taxon>
        <taxon>Arachnida</taxon>
        <taxon>Acari</taxon>
        <taxon>Parasitiformes</taxon>
        <taxon>Ixodida</taxon>
        <taxon>Ixodoidea</taxon>
        <taxon>Ixodidae</taxon>
        <taxon>Ixodinae</taxon>
        <taxon>Ixodes</taxon>
    </lineage>
</organism>
<protein>
    <submittedName>
        <fullName evidence="1">Uncharacterized protein</fullName>
    </submittedName>
</protein>
<evidence type="ECO:0000313" key="2">
    <source>
        <dbReference type="Proteomes" id="UP000805193"/>
    </source>
</evidence>
<gene>
    <name evidence="1" type="ORF">HPB47_001059</name>
</gene>
<reference evidence="1 2" key="1">
    <citation type="journal article" date="2020" name="Cell">
        <title>Large-Scale Comparative Analyses of Tick Genomes Elucidate Their Genetic Diversity and Vector Capacities.</title>
        <authorList>
            <consortium name="Tick Genome and Microbiome Consortium (TIGMIC)"/>
            <person name="Jia N."/>
            <person name="Wang J."/>
            <person name="Shi W."/>
            <person name="Du L."/>
            <person name="Sun Y."/>
            <person name="Zhan W."/>
            <person name="Jiang J.F."/>
            <person name="Wang Q."/>
            <person name="Zhang B."/>
            <person name="Ji P."/>
            <person name="Bell-Sakyi L."/>
            <person name="Cui X.M."/>
            <person name="Yuan T.T."/>
            <person name="Jiang B.G."/>
            <person name="Yang W.F."/>
            <person name="Lam T.T."/>
            <person name="Chang Q.C."/>
            <person name="Ding S.J."/>
            <person name="Wang X.J."/>
            <person name="Zhu J.G."/>
            <person name="Ruan X.D."/>
            <person name="Zhao L."/>
            <person name="Wei J.T."/>
            <person name="Ye R.Z."/>
            <person name="Que T.C."/>
            <person name="Du C.H."/>
            <person name="Zhou Y.H."/>
            <person name="Cheng J.X."/>
            <person name="Dai P.F."/>
            <person name="Guo W.B."/>
            <person name="Han X.H."/>
            <person name="Huang E.J."/>
            <person name="Li L.F."/>
            <person name="Wei W."/>
            <person name="Gao Y.C."/>
            <person name="Liu J.Z."/>
            <person name="Shao H.Z."/>
            <person name="Wang X."/>
            <person name="Wang C.C."/>
            <person name="Yang T.C."/>
            <person name="Huo Q.B."/>
            <person name="Li W."/>
            <person name="Chen H.Y."/>
            <person name="Chen S.E."/>
            <person name="Zhou L.G."/>
            <person name="Ni X.B."/>
            <person name="Tian J.H."/>
            <person name="Sheng Y."/>
            <person name="Liu T."/>
            <person name="Pan Y.S."/>
            <person name="Xia L.Y."/>
            <person name="Li J."/>
            <person name="Zhao F."/>
            <person name="Cao W.C."/>
        </authorList>
    </citation>
    <scope>NUCLEOTIDE SEQUENCE [LARGE SCALE GENOMIC DNA]</scope>
    <source>
        <strain evidence="1">Iper-2018</strain>
    </source>
</reference>
<evidence type="ECO:0000313" key="1">
    <source>
        <dbReference type="EMBL" id="KAG0423151.1"/>
    </source>
</evidence>
<sequence>MQEETLNEPWSGIDLIRVFCLKRFGGSTEGATGMTSQLGACSHGRLVDSAYSLSLAKPDSPAHNADTDDRFMGAPSRFQLQLYERRCLFSLQKVLPKNGIFEHELVVEDVPLPVSRAAFAKKPPAVILETGGGDGEPRSEPPPLDVLRLSESSCLLDVPPEESCSTFLYQVFPTFMLAGAGMVAAGLLLDIVQVMFPFFIGVQGIV</sequence>
<name>A0AC60PRZ3_IXOPE</name>
<dbReference type="EMBL" id="JABSTQ010010140">
    <property type="protein sequence ID" value="KAG0423151.1"/>
    <property type="molecule type" value="Genomic_DNA"/>
</dbReference>
<keyword evidence="2" id="KW-1185">Reference proteome</keyword>
<proteinExistence type="predicted"/>